<name>A0A316VK84_9BASI</name>
<organism evidence="2 3">
    <name type="scientific">Meira miltonrushii</name>
    <dbReference type="NCBI Taxonomy" id="1280837"/>
    <lineage>
        <taxon>Eukaryota</taxon>
        <taxon>Fungi</taxon>
        <taxon>Dikarya</taxon>
        <taxon>Basidiomycota</taxon>
        <taxon>Ustilaginomycotina</taxon>
        <taxon>Exobasidiomycetes</taxon>
        <taxon>Exobasidiales</taxon>
        <taxon>Brachybasidiaceae</taxon>
        <taxon>Meira</taxon>
    </lineage>
</organism>
<dbReference type="InParanoid" id="A0A316VK84"/>
<gene>
    <name evidence="2" type="ORF">FA14DRAFT_183726</name>
</gene>
<feature type="compositionally biased region" description="Basic residues" evidence="1">
    <location>
        <begin position="14"/>
        <end position="28"/>
    </location>
</feature>
<feature type="region of interest" description="Disordered" evidence="1">
    <location>
        <begin position="1"/>
        <end position="80"/>
    </location>
</feature>
<accession>A0A316VK84</accession>
<feature type="region of interest" description="Disordered" evidence="1">
    <location>
        <begin position="231"/>
        <end position="250"/>
    </location>
</feature>
<keyword evidence="3" id="KW-1185">Reference proteome</keyword>
<feature type="compositionally biased region" description="Basic and acidic residues" evidence="1">
    <location>
        <begin position="1"/>
        <end position="11"/>
    </location>
</feature>
<dbReference type="Proteomes" id="UP000245771">
    <property type="component" value="Unassembled WGS sequence"/>
</dbReference>
<feature type="compositionally biased region" description="Polar residues" evidence="1">
    <location>
        <begin position="71"/>
        <end position="80"/>
    </location>
</feature>
<proteinExistence type="predicted"/>
<feature type="compositionally biased region" description="Polar residues" evidence="1">
    <location>
        <begin position="241"/>
        <end position="250"/>
    </location>
</feature>
<evidence type="ECO:0000256" key="1">
    <source>
        <dbReference type="SAM" id="MobiDB-lite"/>
    </source>
</evidence>
<evidence type="ECO:0000313" key="3">
    <source>
        <dbReference type="Proteomes" id="UP000245771"/>
    </source>
</evidence>
<protein>
    <submittedName>
        <fullName evidence="2">Uncharacterized protein</fullName>
    </submittedName>
</protein>
<feature type="compositionally biased region" description="Low complexity" evidence="1">
    <location>
        <begin position="231"/>
        <end position="240"/>
    </location>
</feature>
<sequence>MVEKRKGETSRPFRFNKKRKSFTGKRKASASNESRSDPLHDEDDQENIFIEKSDQEKHTSHLFIDPENHLTIPSHNTKPNFETLERLNGAYEAMRRPNKRFKPESRIFQSLHTSSSSSSQQLLSPITRGSTYAGARKVLSRQKPDERMHSTQHDAVNAQSNGWRDEISDGRESLPPWQRNETLDDQHDTRMPIYQPLPASWPSSSTADEFLEWHNQPIVQRIKSSPIRISSIGPSEPSSSTAVQSSHQFWETDANPSKNIWLSQANSVASAPPSLKNPSNIYMDQMTEQDTDDQLYPVDELYPSTSSDAFSMQPLDQDVANTSILPSPIRRTNGIHPAQTPEQESHFPQRSDQGGPIPLSQNILVNFIKAPPKNKSLSVNGLDYFGK</sequence>
<feature type="compositionally biased region" description="Basic and acidic residues" evidence="1">
    <location>
        <begin position="49"/>
        <end position="68"/>
    </location>
</feature>
<feature type="region of interest" description="Disordered" evidence="1">
    <location>
        <begin position="332"/>
        <end position="359"/>
    </location>
</feature>
<reference evidence="2 3" key="1">
    <citation type="journal article" date="2018" name="Mol. Biol. Evol.">
        <title>Broad Genomic Sampling Reveals a Smut Pathogenic Ancestry of the Fungal Clade Ustilaginomycotina.</title>
        <authorList>
            <person name="Kijpornyongpan T."/>
            <person name="Mondo S.J."/>
            <person name="Barry K."/>
            <person name="Sandor L."/>
            <person name="Lee J."/>
            <person name="Lipzen A."/>
            <person name="Pangilinan J."/>
            <person name="LaButti K."/>
            <person name="Hainaut M."/>
            <person name="Henrissat B."/>
            <person name="Grigoriev I.V."/>
            <person name="Spatafora J.W."/>
            <person name="Aime M.C."/>
        </authorList>
    </citation>
    <scope>NUCLEOTIDE SEQUENCE [LARGE SCALE GENOMIC DNA]</scope>
    <source>
        <strain evidence="2 3">MCA 3882</strain>
    </source>
</reference>
<dbReference type="AlphaFoldDB" id="A0A316VK84"/>
<dbReference type="GeneID" id="37023113"/>
<dbReference type="RefSeq" id="XP_025358399.1">
    <property type="nucleotide sequence ID" value="XM_025501332.1"/>
</dbReference>
<evidence type="ECO:0000313" key="2">
    <source>
        <dbReference type="EMBL" id="PWN38097.1"/>
    </source>
</evidence>
<dbReference type="EMBL" id="KZ819602">
    <property type="protein sequence ID" value="PWN38097.1"/>
    <property type="molecule type" value="Genomic_DNA"/>
</dbReference>